<evidence type="ECO:0000256" key="1">
    <source>
        <dbReference type="ARBA" id="ARBA00004123"/>
    </source>
</evidence>
<evidence type="ECO:0000313" key="7">
    <source>
        <dbReference type="EMBL" id="KDN65545.1"/>
    </source>
</evidence>
<feature type="compositionally biased region" description="Pro residues" evidence="5">
    <location>
        <begin position="136"/>
        <end position="149"/>
    </location>
</feature>
<dbReference type="SMART" id="SM00398">
    <property type="entry name" value="HMG"/>
    <property type="match status" value="1"/>
</dbReference>
<dbReference type="GO" id="GO:0003677">
    <property type="term" value="F:DNA binding"/>
    <property type="evidence" value="ECO:0007669"/>
    <property type="project" value="UniProtKB-UniRule"/>
</dbReference>
<protein>
    <submittedName>
        <fullName evidence="7">Putative HMG box protein</fullName>
    </submittedName>
</protein>
<feature type="domain" description="HMG box" evidence="6">
    <location>
        <begin position="227"/>
        <end position="295"/>
    </location>
</feature>
<evidence type="ECO:0000256" key="4">
    <source>
        <dbReference type="SAM" id="Coils"/>
    </source>
</evidence>
<comment type="subcellular location">
    <subcellularLocation>
        <location evidence="1">Nucleus</location>
    </subcellularLocation>
</comment>
<dbReference type="AlphaFoldDB" id="A0A066XHN3"/>
<dbReference type="InterPro" id="IPR056513">
    <property type="entry name" value="INO80F"/>
</dbReference>
<evidence type="ECO:0000256" key="5">
    <source>
        <dbReference type="SAM" id="MobiDB-lite"/>
    </source>
</evidence>
<keyword evidence="3" id="KW-0238">DNA-binding</keyword>
<dbReference type="Gene3D" id="1.10.30.10">
    <property type="entry name" value="High mobility group box domain"/>
    <property type="match status" value="1"/>
</dbReference>
<dbReference type="SUPFAM" id="SSF47095">
    <property type="entry name" value="HMG-box"/>
    <property type="match status" value="1"/>
</dbReference>
<dbReference type="Proteomes" id="UP000027238">
    <property type="component" value="Unassembled WGS sequence"/>
</dbReference>
<feature type="coiled-coil region" evidence="4">
    <location>
        <begin position="93"/>
        <end position="120"/>
    </location>
</feature>
<feature type="DNA-binding region" description="HMG box" evidence="3">
    <location>
        <begin position="227"/>
        <end position="295"/>
    </location>
</feature>
<sequence>MAPQSAPLHTYRETPSHRDSFSYLGRKKPIPVPLPHELPQTIRTMPPKKIIRANPPTIDPSAIPPSLPPSVEEAYRRKCVQLKQRTGEVEEENDATRIRLARIRRQIEKLRMERAFLLEQLAKRTSTNVEDSDGSPSPPPTVGPPPSPPRRQSRLLTPSQPQEKPLRTKRGHRKPSVLAEIDAAAKGNSRPLSQTGATISPSSETFSHTQGGDTQVSARTNGVAKPPKRPGNAFQLYCADTRPALEEKSKDDADVNVDEELARGWKDLPDGEKEEFQTRSEQEMAKYQKDKDAFAAKSKSAEPKEEGGRAKSSEAAPAVSQDEDVEMGNYDTEEQPEDTPAADDKADD</sequence>
<reference evidence="8" key="1">
    <citation type="journal article" date="2014" name="Genome Announc.">
        <title>Draft genome sequence of Colletotrichum sublineola, a destructive pathogen of cultivated sorghum.</title>
        <authorList>
            <person name="Baroncelli R."/>
            <person name="Sanz-Martin J.M."/>
            <person name="Rech G.E."/>
            <person name="Sukno S.A."/>
            <person name="Thon M.R."/>
        </authorList>
    </citation>
    <scope>NUCLEOTIDE SEQUENCE [LARGE SCALE GENOMIC DNA]</scope>
    <source>
        <strain evidence="8">TX430BB</strain>
    </source>
</reference>
<feature type="compositionally biased region" description="Basic and acidic residues" evidence="5">
    <location>
        <begin position="10"/>
        <end position="20"/>
    </location>
</feature>
<feature type="compositionally biased region" description="Acidic residues" evidence="5">
    <location>
        <begin position="321"/>
        <end position="341"/>
    </location>
</feature>
<evidence type="ECO:0000256" key="3">
    <source>
        <dbReference type="PROSITE-ProRule" id="PRU00267"/>
    </source>
</evidence>
<accession>A0A066XHN3</accession>
<evidence type="ECO:0000256" key="2">
    <source>
        <dbReference type="ARBA" id="ARBA00023242"/>
    </source>
</evidence>
<keyword evidence="8" id="KW-1185">Reference proteome</keyword>
<dbReference type="eggNOG" id="ENOG502SCA1">
    <property type="taxonomic scope" value="Eukaryota"/>
</dbReference>
<feature type="compositionally biased region" description="Polar residues" evidence="5">
    <location>
        <begin position="190"/>
        <end position="220"/>
    </location>
</feature>
<evidence type="ECO:0000259" key="6">
    <source>
        <dbReference type="PROSITE" id="PS50118"/>
    </source>
</evidence>
<name>A0A066XHN3_COLSU</name>
<dbReference type="PROSITE" id="PS50118">
    <property type="entry name" value="HMG_BOX_2"/>
    <property type="match status" value="1"/>
</dbReference>
<keyword evidence="2 3" id="KW-0539">Nucleus</keyword>
<dbReference type="EMBL" id="JMSE01001025">
    <property type="protein sequence ID" value="KDN65545.1"/>
    <property type="molecule type" value="Genomic_DNA"/>
</dbReference>
<evidence type="ECO:0000313" key="8">
    <source>
        <dbReference type="Proteomes" id="UP000027238"/>
    </source>
</evidence>
<feature type="compositionally biased region" description="Basic and acidic residues" evidence="5">
    <location>
        <begin position="243"/>
        <end position="253"/>
    </location>
</feature>
<dbReference type="InterPro" id="IPR009071">
    <property type="entry name" value="HMG_box_dom"/>
</dbReference>
<dbReference type="Pfam" id="PF24245">
    <property type="entry name" value="INO80F"/>
    <property type="match status" value="1"/>
</dbReference>
<proteinExistence type="predicted"/>
<dbReference type="OrthoDB" id="10070927at2759"/>
<organism evidence="7 8">
    <name type="scientific">Colletotrichum sublineola</name>
    <name type="common">Sorghum anthracnose fungus</name>
    <dbReference type="NCBI Taxonomy" id="1173701"/>
    <lineage>
        <taxon>Eukaryota</taxon>
        <taxon>Fungi</taxon>
        <taxon>Dikarya</taxon>
        <taxon>Ascomycota</taxon>
        <taxon>Pezizomycotina</taxon>
        <taxon>Sordariomycetes</taxon>
        <taxon>Hypocreomycetidae</taxon>
        <taxon>Glomerellales</taxon>
        <taxon>Glomerellaceae</taxon>
        <taxon>Colletotrichum</taxon>
        <taxon>Colletotrichum graminicola species complex</taxon>
    </lineage>
</organism>
<feature type="compositionally biased region" description="Basic and acidic residues" evidence="5">
    <location>
        <begin position="260"/>
        <end position="312"/>
    </location>
</feature>
<feature type="region of interest" description="Disordered" evidence="5">
    <location>
        <begin position="1"/>
        <end position="40"/>
    </location>
</feature>
<comment type="caution">
    <text evidence="7">The sequence shown here is derived from an EMBL/GenBank/DDBJ whole genome shotgun (WGS) entry which is preliminary data.</text>
</comment>
<dbReference type="InterPro" id="IPR036910">
    <property type="entry name" value="HMG_box_dom_sf"/>
</dbReference>
<feature type="region of interest" description="Disordered" evidence="5">
    <location>
        <begin position="125"/>
        <end position="348"/>
    </location>
</feature>
<dbReference type="Pfam" id="PF00505">
    <property type="entry name" value="HMG_box"/>
    <property type="match status" value="1"/>
</dbReference>
<keyword evidence="4" id="KW-0175">Coiled coil</keyword>
<dbReference type="OMA" id="IFCEMEK"/>
<dbReference type="HOGENOM" id="CLU_046160_0_0_1"/>
<dbReference type="STRING" id="1173701.A0A066XHN3"/>
<gene>
    <name evidence="7" type="ORF">CSUB01_01107</name>
</gene>
<dbReference type="GO" id="GO:0005634">
    <property type="term" value="C:nucleus"/>
    <property type="evidence" value="ECO:0007669"/>
    <property type="project" value="UniProtKB-SubCell"/>
</dbReference>